<keyword evidence="1 5" id="KW-0808">Transferase</keyword>
<keyword evidence="3 5" id="KW-0418">Kinase</keyword>
<name>A0A317YLB5_STAPS</name>
<dbReference type="EMBL" id="QEIT01000630">
    <property type="protein sequence ID" value="PWZ67881.1"/>
    <property type="molecule type" value="Genomic_DNA"/>
</dbReference>
<dbReference type="InterPro" id="IPR022414">
    <property type="entry name" value="ATP-guanido_PTrfase_cat"/>
</dbReference>
<accession>A0A317YLB5</accession>
<dbReference type="PROSITE" id="PS51510">
    <property type="entry name" value="PHOSPHAGEN_KINASE_C"/>
    <property type="match status" value="1"/>
</dbReference>
<evidence type="ECO:0000313" key="8">
    <source>
        <dbReference type="Proteomes" id="UP000246800"/>
    </source>
</evidence>
<gene>
    <name evidence="7" type="ORF">DD902_15385</name>
</gene>
<feature type="non-terminal residue" evidence="7">
    <location>
        <position position="86"/>
    </location>
</feature>
<organism evidence="7 8">
    <name type="scientific">Staphylococcus pseudintermedius</name>
    <dbReference type="NCBI Taxonomy" id="283734"/>
    <lineage>
        <taxon>Bacteria</taxon>
        <taxon>Bacillati</taxon>
        <taxon>Bacillota</taxon>
        <taxon>Bacilli</taxon>
        <taxon>Bacillales</taxon>
        <taxon>Staphylococcaceae</taxon>
        <taxon>Staphylococcus</taxon>
        <taxon>Staphylococcus intermedius group</taxon>
    </lineage>
</organism>
<dbReference type="SUPFAM" id="SSF55931">
    <property type="entry name" value="Glutamine synthetase/guanido kinase"/>
    <property type="match status" value="1"/>
</dbReference>
<keyword evidence="2 5" id="KW-0547">Nucleotide-binding</keyword>
<proteinExistence type="inferred from homology"/>
<comment type="caution">
    <text evidence="7">The sequence shown here is derived from an EMBL/GenBank/DDBJ whole genome shotgun (WGS) entry which is preliminary data.</text>
</comment>
<sequence length="86" mass="9939">MKSNEETPIVMSSRIRLARNLENHVHPLMYATENDGFRVINEVQDALPNFELMRLDQMDQQSKMKMVAKHLISTELIKQTAAEVLV</sequence>
<comment type="caution">
    <text evidence="5">Lacks conserved residue(s) required for the propagation of feature annotation.</text>
</comment>
<dbReference type="AlphaFoldDB" id="A0A317YLB5"/>
<evidence type="ECO:0000256" key="4">
    <source>
        <dbReference type="ARBA" id="ARBA00022840"/>
    </source>
</evidence>
<dbReference type="InterPro" id="IPR014746">
    <property type="entry name" value="Gln_synth/guanido_kin_cat_dom"/>
</dbReference>
<evidence type="ECO:0000256" key="5">
    <source>
        <dbReference type="PROSITE-ProRule" id="PRU00843"/>
    </source>
</evidence>
<evidence type="ECO:0000256" key="1">
    <source>
        <dbReference type="ARBA" id="ARBA00022679"/>
    </source>
</evidence>
<feature type="binding site" evidence="5">
    <location>
        <position position="70"/>
    </location>
    <ligand>
        <name>ATP</name>
        <dbReference type="ChEBI" id="CHEBI:30616"/>
    </ligand>
</feature>
<dbReference type="GO" id="GO:0016301">
    <property type="term" value="F:kinase activity"/>
    <property type="evidence" value="ECO:0007669"/>
    <property type="project" value="UniProtKB-KW"/>
</dbReference>
<evidence type="ECO:0000256" key="2">
    <source>
        <dbReference type="ARBA" id="ARBA00022741"/>
    </source>
</evidence>
<evidence type="ECO:0000313" key="7">
    <source>
        <dbReference type="EMBL" id="PWZ67881.1"/>
    </source>
</evidence>
<dbReference type="Gene3D" id="3.30.590.10">
    <property type="entry name" value="Glutamine synthetase/guanido kinase, catalytic domain"/>
    <property type="match status" value="1"/>
</dbReference>
<evidence type="ECO:0000259" key="6">
    <source>
        <dbReference type="PROSITE" id="PS51510"/>
    </source>
</evidence>
<comment type="similarity">
    <text evidence="5">Belongs to the ATP:guanido phosphotransferase family.</text>
</comment>
<reference evidence="7 8" key="1">
    <citation type="journal article" date="2018" name="Vet. Microbiol.">
        <title>Clonal diversity and geographic distribution of methicillin-resistant Staphylococcus pseudintermedius from Australian animals: Discovery of novel sequence types.</title>
        <authorList>
            <person name="Worthing K.A."/>
            <person name="Abraham S."/>
            <person name="Coombs G.W."/>
            <person name="Pang S."/>
            <person name="Saputra S."/>
            <person name="Jordan D."/>
            <person name="Trott D.J."/>
            <person name="Norris J.M."/>
        </authorList>
    </citation>
    <scope>NUCLEOTIDE SEQUENCE [LARGE SCALE GENOMIC DNA]</scope>
    <source>
        <strain evidence="7 8">ST525 1</strain>
    </source>
</reference>
<feature type="domain" description="Phosphagen kinase C-terminal" evidence="6">
    <location>
        <begin position="9"/>
        <end position="86"/>
    </location>
</feature>
<dbReference type="Proteomes" id="UP000246800">
    <property type="component" value="Unassembled WGS sequence"/>
</dbReference>
<evidence type="ECO:0000256" key="3">
    <source>
        <dbReference type="ARBA" id="ARBA00022777"/>
    </source>
</evidence>
<dbReference type="GO" id="GO:0005524">
    <property type="term" value="F:ATP binding"/>
    <property type="evidence" value="ECO:0007669"/>
    <property type="project" value="UniProtKB-UniRule"/>
</dbReference>
<feature type="binding site" evidence="5">
    <location>
        <begin position="12"/>
        <end position="16"/>
    </location>
    <ligand>
        <name>ATP</name>
        <dbReference type="ChEBI" id="CHEBI:30616"/>
    </ligand>
</feature>
<keyword evidence="4 5" id="KW-0067">ATP-binding</keyword>
<protein>
    <submittedName>
        <fullName evidence="7">Protein arginine kinase</fullName>
    </submittedName>
</protein>